<evidence type="ECO:0000256" key="3">
    <source>
        <dbReference type="ARBA" id="ARBA00022643"/>
    </source>
</evidence>
<feature type="binding site" evidence="7">
    <location>
        <position position="193"/>
    </location>
    <ligand>
        <name>dimethylallyl phosphate</name>
        <dbReference type="ChEBI" id="CHEBI:88052"/>
    </ligand>
</feature>
<evidence type="ECO:0000256" key="2">
    <source>
        <dbReference type="ARBA" id="ARBA00022630"/>
    </source>
</evidence>
<organism evidence="9 10">
    <name type="scientific">Paenibacillus endophyticus</name>
    <dbReference type="NCBI Taxonomy" id="1294268"/>
    <lineage>
        <taxon>Bacteria</taxon>
        <taxon>Bacillati</taxon>
        <taxon>Bacillota</taxon>
        <taxon>Bacilli</taxon>
        <taxon>Bacillales</taxon>
        <taxon>Paenibacillaceae</taxon>
        <taxon>Paenibacillus</taxon>
    </lineage>
</organism>
<dbReference type="PANTHER" id="PTHR43374">
    <property type="entry name" value="FLAVIN PRENYLTRANSFERASE"/>
    <property type="match status" value="1"/>
</dbReference>
<dbReference type="GO" id="GO:0016831">
    <property type="term" value="F:carboxy-lyase activity"/>
    <property type="evidence" value="ECO:0007669"/>
    <property type="project" value="TreeGrafter"/>
</dbReference>
<protein>
    <recommendedName>
        <fullName evidence="7">Flavin prenyltransferase UbiX</fullName>
        <ecNumber evidence="7">2.5.1.129</ecNumber>
    </recommendedName>
</protein>
<comment type="similarity">
    <text evidence="6 7">Belongs to the UbiX/PAD1 family.</text>
</comment>
<dbReference type="EMBL" id="JACHXW010000016">
    <property type="protein sequence ID" value="MBB3154389.1"/>
    <property type="molecule type" value="Genomic_DNA"/>
</dbReference>
<gene>
    <name evidence="7" type="primary">ubiX</name>
    <name evidence="9" type="ORF">FHS16_004471</name>
</gene>
<keyword evidence="10" id="KW-1185">Reference proteome</keyword>
<dbReference type="Gene3D" id="3.40.50.1950">
    <property type="entry name" value="Flavin prenyltransferase-like"/>
    <property type="match status" value="1"/>
</dbReference>
<evidence type="ECO:0000256" key="1">
    <source>
        <dbReference type="ARBA" id="ARBA00022602"/>
    </source>
</evidence>
<feature type="binding site" evidence="7">
    <location>
        <begin position="23"/>
        <end position="25"/>
    </location>
    <ligand>
        <name>FMN</name>
        <dbReference type="ChEBI" id="CHEBI:58210"/>
    </ligand>
</feature>
<dbReference type="Proteomes" id="UP000518605">
    <property type="component" value="Unassembled WGS sequence"/>
</dbReference>
<evidence type="ECO:0000256" key="5">
    <source>
        <dbReference type="ARBA" id="ARBA00050612"/>
    </source>
</evidence>
<keyword evidence="9" id="KW-0456">Lyase</keyword>
<keyword evidence="3 7" id="KW-0288">FMN</keyword>
<evidence type="ECO:0000313" key="9">
    <source>
        <dbReference type="EMBL" id="MBB3154389.1"/>
    </source>
</evidence>
<dbReference type="InterPro" id="IPR003382">
    <property type="entry name" value="Flavoprotein"/>
</dbReference>
<evidence type="ECO:0000256" key="4">
    <source>
        <dbReference type="ARBA" id="ARBA00022679"/>
    </source>
</evidence>
<evidence type="ECO:0000259" key="8">
    <source>
        <dbReference type="Pfam" id="PF02441"/>
    </source>
</evidence>
<dbReference type="FunFam" id="3.40.50.1950:FF:000001">
    <property type="entry name" value="Flavin prenyltransferase UbiX"/>
    <property type="match status" value="1"/>
</dbReference>
<dbReference type="NCBIfam" id="NF004685">
    <property type="entry name" value="PRK06029.1"/>
    <property type="match status" value="1"/>
</dbReference>
<dbReference type="RefSeq" id="WP_183567761.1">
    <property type="nucleotide sequence ID" value="NZ_CBCSLB010000025.1"/>
</dbReference>
<dbReference type="AlphaFoldDB" id="A0A7W5GBI2"/>
<evidence type="ECO:0000256" key="7">
    <source>
        <dbReference type="HAMAP-Rule" id="MF_01984"/>
    </source>
</evidence>
<dbReference type="GO" id="GO:0106141">
    <property type="term" value="F:flavin prenyltransferase activity"/>
    <property type="evidence" value="ECO:0007669"/>
    <property type="project" value="UniProtKB-EC"/>
</dbReference>
<dbReference type="Pfam" id="PF02441">
    <property type="entry name" value="Flavoprotein"/>
    <property type="match status" value="1"/>
</dbReference>
<comment type="caution">
    <text evidence="9">The sequence shown here is derived from an EMBL/GenBank/DDBJ whole genome shotgun (WGS) entry which is preliminary data.</text>
</comment>
<reference evidence="9 10" key="1">
    <citation type="submission" date="2020-08" db="EMBL/GenBank/DDBJ databases">
        <title>Genomic Encyclopedia of Type Strains, Phase III (KMG-III): the genomes of soil and plant-associated and newly described type strains.</title>
        <authorList>
            <person name="Whitman W."/>
        </authorList>
    </citation>
    <scope>NUCLEOTIDE SEQUENCE [LARGE SCALE GENOMIC DNA]</scope>
    <source>
        <strain evidence="9 10">CECT 8234</strain>
    </source>
</reference>
<feature type="binding site" evidence="7">
    <location>
        <position position="49"/>
    </location>
    <ligand>
        <name>FMN</name>
        <dbReference type="ChEBI" id="CHEBI:58210"/>
    </ligand>
</feature>
<comment type="caution">
    <text evidence="7">Lacks conserved residue(s) required for the propagation of feature annotation.</text>
</comment>
<dbReference type="HAMAP" id="MF_01984">
    <property type="entry name" value="ubiX_pad"/>
    <property type="match status" value="1"/>
</dbReference>
<name>A0A7W5GBI2_9BACL</name>
<comment type="catalytic activity">
    <reaction evidence="5 7">
        <text>dimethylallyl phosphate + FMNH2 = prenylated FMNH2 + phosphate</text>
        <dbReference type="Rhea" id="RHEA:37743"/>
        <dbReference type="ChEBI" id="CHEBI:43474"/>
        <dbReference type="ChEBI" id="CHEBI:57618"/>
        <dbReference type="ChEBI" id="CHEBI:87467"/>
        <dbReference type="ChEBI" id="CHEBI:88052"/>
        <dbReference type="EC" id="2.5.1.129"/>
    </reaction>
</comment>
<dbReference type="PANTHER" id="PTHR43374:SF1">
    <property type="entry name" value="FLAVIN PRENYLTRANSFERASE PAD1, MITOCHONDRIAL"/>
    <property type="match status" value="1"/>
</dbReference>
<evidence type="ECO:0000313" key="10">
    <source>
        <dbReference type="Proteomes" id="UP000518605"/>
    </source>
</evidence>
<dbReference type="InterPro" id="IPR036551">
    <property type="entry name" value="Flavin_trans-like"/>
</dbReference>
<proteinExistence type="inferred from homology"/>
<comment type="function">
    <text evidence="7">Flavin prenyltransferase that catalyzes the synthesis of the prenylated FMN cofactor (prenyl-FMN) for 4-hydroxy-3-polyprenylbenzoic acid decarboxylase UbiD. The prenyltransferase is metal-independent and links a dimethylallyl moiety from dimethylallyl monophosphate (DMAP) to the flavin N5 and C6 atoms of FMN.</text>
</comment>
<keyword evidence="1 7" id="KW-0637">Prenyltransferase</keyword>
<dbReference type="SUPFAM" id="SSF52507">
    <property type="entry name" value="Homo-oligomeric flavin-containing Cys decarboxylases, HFCD"/>
    <property type="match status" value="1"/>
</dbReference>
<keyword evidence="4 7" id="KW-0808">Transferase</keyword>
<feature type="binding site" evidence="7">
    <location>
        <begin position="112"/>
        <end position="115"/>
    </location>
    <ligand>
        <name>FMN</name>
        <dbReference type="ChEBI" id="CHEBI:58210"/>
    </ligand>
</feature>
<dbReference type="InterPro" id="IPR004507">
    <property type="entry name" value="UbiX-like"/>
</dbReference>
<feature type="binding site" evidence="7">
    <location>
        <position position="147"/>
    </location>
    <ligand>
        <name>FMN</name>
        <dbReference type="ChEBI" id="CHEBI:58210"/>
    </ligand>
</feature>
<sequence length="224" mass="25122">MVAETAKTAKADWKKRWVVGITGASGSIYGIRLIEVLLQMGFEIHLVVTEAGWRVLKEELGFEATRRTAALEQRFGDAIAERRLVFHPNADIGASIASGSFRVQGMVIVPCSMGTLSSISHGISDDLMTRAADVMLKENRSLLIVPRETPLHAIHLENMLTLSRLGVRIIPAMPAFYYKPQSMEEMIDFLVGKVLDNMTIDHDLYRRWGDEQNGHESPDHHRKN</sequence>
<dbReference type="EC" id="2.5.1.129" evidence="7"/>
<accession>A0A7W5GBI2</accession>
<dbReference type="NCBIfam" id="TIGR00421">
    <property type="entry name" value="ubiX_pad"/>
    <property type="match status" value="1"/>
</dbReference>
<keyword evidence="2 7" id="KW-0285">Flavoprotein</keyword>
<feature type="domain" description="Flavoprotein" evidence="8">
    <location>
        <begin position="15"/>
        <end position="197"/>
    </location>
</feature>
<evidence type="ECO:0000256" key="6">
    <source>
        <dbReference type="ARBA" id="ARBA00060793"/>
    </source>
</evidence>
<feature type="binding site" evidence="7">
    <location>
        <position position="177"/>
    </location>
    <ligand>
        <name>dimethylallyl phosphate</name>
        <dbReference type="ChEBI" id="CHEBI:88052"/>
    </ligand>
</feature>